<dbReference type="STRING" id="39777.B7L28_09110"/>
<evidence type="ECO:0000256" key="4">
    <source>
        <dbReference type="ARBA" id="ARBA00022801"/>
    </source>
</evidence>
<evidence type="ECO:0000313" key="9">
    <source>
        <dbReference type="Proteomes" id="UP000070226"/>
    </source>
</evidence>
<dbReference type="AlphaFoldDB" id="A0A133RZH1"/>
<comment type="catalytic activity">
    <reaction evidence="1">
        <text>Hydrolysis of terminal non-reducing N-acetyl-D-hexosamine residues in N-acetyl-beta-D-hexosaminides.</text>
        <dbReference type="EC" id="3.2.1.52"/>
    </reaction>
</comment>
<dbReference type="EC" id="3.2.1.52" evidence="3"/>
<protein>
    <recommendedName>
        <fullName evidence="3">beta-N-acetylhexosaminidase</fullName>
        <ecNumber evidence="3">3.2.1.52</ecNumber>
    </recommendedName>
</protein>
<dbReference type="PANTHER" id="PTHR30480">
    <property type="entry name" value="BETA-HEXOSAMINIDASE-RELATED"/>
    <property type="match status" value="1"/>
</dbReference>
<dbReference type="Pfam" id="PF00933">
    <property type="entry name" value="Glyco_hydro_3"/>
    <property type="match status" value="1"/>
</dbReference>
<comment type="caution">
    <text evidence="8">The sequence shown here is derived from an EMBL/GenBank/DDBJ whole genome shotgun (WGS) entry which is preliminary data.</text>
</comment>
<evidence type="ECO:0000256" key="3">
    <source>
        <dbReference type="ARBA" id="ARBA00012663"/>
    </source>
</evidence>
<evidence type="ECO:0000256" key="5">
    <source>
        <dbReference type="ARBA" id="ARBA00023295"/>
    </source>
</evidence>
<keyword evidence="5" id="KW-0326">Glycosidase</keyword>
<accession>A0A133RZH1</accession>
<reference evidence="8 9" key="1">
    <citation type="submission" date="2016-01" db="EMBL/GenBank/DDBJ databases">
        <authorList>
            <person name="Oliw E.H."/>
        </authorList>
    </citation>
    <scope>NUCLEOTIDE SEQUENCE [LARGE SCALE GENOMIC DNA]</scope>
    <source>
        <strain evidence="8 9">CMW7756B</strain>
    </source>
</reference>
<proteinExistence type="inferred from homology"/>
<name>A0A133RZH1_9FIRM</name>
<dbReference type="InterPro" id="IPR017853">
    <property type="entry name" value="GH"/>
</dbReference>
<keyword evidence="6" id="KW-0732">Signal</keyword>
<comment type="similarity">
    <text evidence="2">Belongs to the glycosyl hydrolase 3 family.</text>
</comment>
<sequence>MIYYKHYKLYLEVNMLRRIVAAAMIGALALTSGCAFHNPFAKKAEPVTYEAVVQSELSPEEKVDKLVANMSDADKVGQLLMIGIHGTTLNDDAKFMLNEYRVGGIILFDRNMESKEQVKTLITDINKAGKSAGLTPLFIGIDQEGGAVARMEDKLIKVPPAEELGQGSVDHAANLAKQVGTELKDLGFNINFAPDADLGLTYGRSYSTNPDQVVKFAGAVGKAYDESGLWYSYKHFPGIGKTDVDLHADTSVVPVSKDTLLTEDTKVFVDLIKQSKPNTYMIMVSHAMYPQIDPDHPSSLSKKIITDCLRKDMGYNGVVVTDDMDMGALAKHYTFGDMAVQSIQAGSDILLVCHEYEHMQEAYNGLMKAVKDGTISKERLDVSVKRILLMKMSHGL</sequence>
<gene>
    <name evidence="8" type="ORF">HMPREF3233_01979</name>
</gene>
<dbReference type="GO" id="GO:0009254">
    <property type="term" value="P:peptidoglycan turnover"/>
    <property type="evidence" value="ECO:0007669"/>
    <property type="project" value="TreeGrafter"/>
</dbReference>
<keyword evidence="4 8" id="KW-0378">Hydrolase</keyword>
<dbReference type="PATRIC" id="fig|39777.7.peg.1948"/>
<dbReference type="PANTHER" id="PTHR30480:SF13">
    <property type="entry name" value="BETA-HEXOSAMINIDASE"/>
    <property type="match status" value="1"/>
</dbReference>
<dbReference type="PROSITE" id="PS51257">
    <property type="entry name" value="PROKAR_LIPOPROTEIN"/>
    <property type="match status" value="1"/>
</dbReference>
<dbReference type="InterPro" id="IPR001764">
    <property type="entry name" value="Glyco_hydro_3_N"/>
</dbReference>
<feature type="signal peptide" evidence="6">
    <location>
        <begin position="1"/>
        <end position="37"/>
    </location>
</feature>
<evidence type="ECO:0000256" key="1">
    <source>
        <dbReference type="ARBA" id="ARBA00001231"/>
    </source>
</evidence>
<dbReference type="Proteomes" id="UP000070226">
    <property type="component" value="Unassembled WGS sequence"/>
</dbReference>
<organism evidence="8">
    <name type="scientific">Veillonella atypica</name>
    <dbReference type="NCBI Taxonomy" id="39777"/>
    <lineage>
        <taxon>Bacteria</taxon>
        <taxon>Bacillati</taxon>
        <taxon>Bacillota</taxon>
        <taxon>Negativicutes</taxon>
        <taxon>Veillonellales</taxon>
        <taxon>Veillonellaceae</taxon>
        <taxon>Veillonella</taxon>
    </lineage>
</organism>
<dbReference type="SUPFAM" id="SSF51445">
    <property type="entry name" value="(Trans)glycosidases"/>
    <property type="match status" value="1"/>
</dbReference>
<evidence type="ECO:0000313" key="8">
    <source>
        <dbReference type="EMBL" id="KXA61163.1"/>
    </source>
</evidence>
<dbReference type="EMBL" id="LRQT01000123">
    <property type="protein sequence ID" value="KXA61163.1"/>
    <property type="molecule type" value="Genomic_DNA"/>
</dbReference>
<dbReference type="InterPro" id="IPR036962">
    <property type="entry name" value="Glyco_hydro_3_N_sf"/>
</dbReference>
<dbReference type="GO" id="GO:0005975">
    <property type="term" value="P:carbohydrate metabolic process"/>
    <property type="evidence" value="ECO:0007669"/>
    <property type="project" value="InterPro"/>
</dbReference>
<evidence type="ECO:0000259" key="7">
    <source>
        <dbReference type="Pfam" id="PF00933"/>
    </source>
</evidence>
<dbReference type="GO" id="GO:0004563">
    <property type="term" value="F:beta-N-acetylhexosaminidase activity"/>
    <property type="evidence" value="ECO:0007669"/>
    <property type="project" value="UniProtKB-EC"/>
</dbReference>
<feature type="domain" description="Glycoside hydrolase family 3 N-terminal" evidence="7">
    <location>
        <begin position="74"/>
        <end position="388"/>
    </location>
</feature>
<evidence type="ECO:0000256" key="6">
    <source>
        <dbReference type="SAM" id="SignalP"/>
    </source>
</evidence>
<dbReference type="Gene3D" id="3.20.20.300">
    <property type="entry name" value="Glycoside hydrolase, family 3, N-terminal domain"/>
    <property type="match status" value="1"/>
</dbReference>
<feature type="chain" id="PRO_5038465280" description="beta-N-acetylhexosaminidase" evidence="6">
    <location>
        <begin position="38"/>
        <end position="396"/>
    </location>
</feature>
<evidence type="ECO:0000256" key="2">
    <source>
        <dbReference type="ARBA" id="ARBA00005336"/>
    </source>
</evidence>
<dbReference type="InterPro" id="IPR050226">
    <property type="entry name" value="NagZ_Beta-hexosaminidase"/>
</dbReference>